<sequence>MKNISTSKLLFALLLSAVGVILLLVNIGVISLEIKNIFHNVYPFLFFILGLIWCYQGFSSRRKRRIFWGLFFIVFASFLIADRFGYVTFGFWDIFKLWPFLLIYFGIQMLFGKKKIVKVTITNDKKQKNEEKTIIDSEFDDFDLAFSSEFHEDNRKKEKKNNLDVEEILQLVNQHVSDEAIREKIQEKLKTKYAKKTKEEYRQTDGDNYMGNDNEPASYEDISKRKASSNNTDINVFGMSIGDIEYKKTNWSLEPMKLQHMIANYYFDFSKAFIPEGETPVTLKGRVGDITILIPEDIPVKISVKNAIGNVELFGQDSPNVGSGRVYYYESDNYADATRKINLTIHLSIGSVEINQV</sequence>
<evidence type="ECO:0000259" key="2">
    <source>
        <dbReference type="Pfam" id="PF09922"/>
    </source>
</evidence>
<evidence type="ECO:0000313" key="5">
    <source>
        <dbReference type="Proteomes" id="UP001209318"/>
    </source>
</evidence>
<keyword evidence="1" id="KW-1133">Transmembrane helix</keyword>
<dbReference type="NCBIfam" id="NF040535">
    <property type="entry name" value="LiaF_C_term"/>
    <property type="match status" value="1"/>
</dbReference>
<dbReference type="EMBL" id="JAOUSF010000001">
    <property type="protein sequence ID" value="MCU9612501.1"/>
    <property type="molecule type" value="Genomic_DNA"/>
</dbReference>
<keyword evidence="1" id="KW-0812">Transmembrane</keyword>
<evidence type="ECO:0000259" key="3">
    <source>
        <dbReference type="Pfam" id="PF22570"/>
    </source>
</evidence>
<protein>
    <submittedName>
        <fullName evidence="4">Cell wall-active antibiotics response protein LiaF</fullName>
    </submittedName>
</protein>
<feature type="transmembrane region" description="Helical" evidence="1">
    <location>
        <begin position="67"/>
        <end position="89"/>
    </location>
</feature>
<dbReference type="InterPro" id="IPR024425">
    <property type="entry name" value="LiaF-like_C"/>
</dbReference>
<feature type="transmembrane region" description="Helical" evidence="1">
    <location>
        <begin position="95"/>
        <end position="112"/>
    </location>
</feature>
<dbReference type="InterPro" id="IPR054331">
    <property type="entry name" value="LiaF_TM"/>
</dbReference>
<gene>
    <name evidence="4" type="primary">liaF</name>
    <name evidence="4" type="ORF">OEV98_02845</name>
</gene>
<feature type="domain" description="LiaF transmembrane" evidence="3">
    <location>
        <begin position="11"/>
        <end position="115"/>
    </location>
</feature>
<evidence type="ECO:0000256" key="1">
    <source>
        <dbReference type="SAM" id="Phobius"/>
    </source>
</evidence>
<name>A0AAE3ISB9_9BACI</name>
<keyword evidence="5" id="KW-1185">Reference proteome</keyword>
<dbReference type="Pfam" id="PF22570">
    <property type="entry name" value="LiaF-TM"/>
    <property type="match status" value="1"/>
</dbReference>
<organism evidence="4 5">
    <name type="scientific">Perspicuibacillus lycopersici</name>
    <dbReference type="NCBI Taxonomy" id="1325689"/>
    <lineage>
        <taxon>Bacteria</taxon>
        <taxon>Bacillati</taxon>
        <taxon>Bacillota</taxon>
        <taxon>Bacilli</taxon>
        <taxon>Bacillales</taxon>
        <taxon>Bacillaceae</taxon>
        <taxon>Perspicuibacillus</taxon>
    </lineage>
</organism>
<reference evidence="4" key="1">
    <citation type="submission" date="2022-10" db="EMBL/GenBank/DDBJ databases">
        <title>Description of Fervidibacillus gen. nov. in the family Fervidibacillaceae fam. nov. with two species, Fervidibacillus albus sp. nov., and Fervidibacillus halotolerans sp. nov., isolated from tidal flat sediments.</title>
        <authorList>
            <person name="Kwon K.K."/>
            <person name="Yang S.-H."/>
        </authorList>
    </citation>
    <scope>NUCLEOTIDE SEQUENCE</scope>
    <source>
        <strain evidence="4">JCM 19140</strain>
    </source>
</reference>
<feature type="transmembrane region" description="Helical" evidence="1">
    <location>
        <begin position="9"/>
        <end position="31"/>
    </location>
</feature>
<dbReference type="Pfam" id="PF09922">
    <property type="entry name" value="LiaF-like_C"/>
    <property type="match status" value="1"/>
</dbReference>
<comment type="caution">
    <text evidence="4">The sequence shown here is derived from an EMBL/GenBank/DDBJ whole genome shotgun (WGS) entry which is preliminary data.</text>
</comment>
<keyword evidence="1" id="KW-0472">Membrane</keyword>
<accession>A0AAE3ISB9</accession>
<dbReference type="InterPro" id="IPR047793">
    <property type="entry name" value="LiaF_C"/>
</dbReference>
<dbReference type="Proteomes" id="UP001209318">
    <property type="component" value="Unassembled WGS sequence"/>
</dbReference>
<feature type="transmembrane region" description="Helical" evidence="1">
    <location>
        <begin position="37"/>
        <end position="55"/>
    </location>
</feature>
<proteinExistence type="predicted"/>
<dbReference type="RefSeq" id="WP_263071687.1">
    <property type="nucleotide sequence ID" value="NZ_JAOUSF010000001.1"/>
</dbReference>
<evidence type="ECO:0000313" key="4">
    <source>
        <dbReference type="EMBL" id="MCU9612501.1"/>
    </source>
</evidence>
<dbReference type="AlphaFoldDB" id="A0AAE3ISB9"/>
<feature type="domain" description="Cell wall-active antibiotics response LiaF-like C-terminal" evidence="2">
    <location>
        <begin position="241"/>
        <end position="354"/>
    </location>
</feature>